<feature type="compositionally biased region" description="Low complexity" evidence="1">
    <location>
        <begin position="455"/>
        <end position="471"/>
    </location>
</feature>
<dbReference type="PANTHER" id="PTHR45496:SF19">
    <property type="entry name" value="J DOMAIN-CONTAINING PROTEIN"/>
    <property type="match status" value="1"/>
</dbReference>
<dbReference type="InterPro" id="IPR036869">
    <property type="entry name" value="J_dom_sf"/>
</dbReference>
<feature type="domain" description="J" evidence="2">
    <location>
        <begin position="71"/>
        <end position="137"/>
    </location>
</feature>
<dbReference type="InterPro" id="IPR001623">
    <property type="entry name" value="DnaJ_domain"/>
</dbReference>
<feature type="compositionally biased region" description="Acidic residues" evidence="1">
    <location>
        <begin position="667"/>
        <end position="689"/>
    </location>
</feature>
<feature type="region of interest" description="Disordered" evidence="1">
    <location>
        <begin position="629"/>
        <end position="715"/>
    </location>
</feature>
<dbReference type="PROSITE" id="PS50076">
    <property type="entry name" value="DNAJ_2"/>
    <property type="match status" value="1"/>
</dbReference>
<accession>A0AAD8IJC9</accession>
<dbReference type="AlphaFoldDB" id="A0AAD8IJC9"/>
<dbReference type="InterPro" id="IPR053052">
    <property type="entry name" value="Imprinting_Balance_Reg"/>
</dbReference>
<organism evidence="3 4">
    <name type="scientific">Heracleum sosnowskyi</name>
    <dbReference type="NCBI Taxonomy" id="360622"/>
    <lineage>
        <taxon>Eukaryota</taxon>
        <taxon>Viridiplantae</taxon>
        <taxon>Streptophyta</taxon>
        <taxon>Embryophyta</taxon>
        <taxon>Tracheophyta</taxon>
        <taxon>Spermatophyta</taxon>
        <taxon>Magnoliopsida</taxon>
        <taxon>eudicotyledons</taxon>
        <taxon>Gunneridae</taxon>
        <taxon>Pentapetalae</taxon>
        <taxon>asterids</taxon>
        <taxon>campanulids</taxon>
        <taxon>Apiales</taxon>
        <taxon>Apiaceae</taxon>
        <taxon>Apioideae</taxon>
        <taxon>apioid superclade</taxon>
        <taxon>Tordylieae</taxon>
        <taxon>Tordyliinae</taxon>
        <taxon>Heracleum</taxon>
    </lineage>
</organism>
<gene>
    <name evidence="3" type="ORF">POM88_023993</name>
</gene>
<feature type="region of interest" description="Disordered" evidence="1">
    <location>
        <begin position="455"/>
        <end position="535"/>
    </location>
</feature>
<dbReference type="Proteomes" id="UP001237642">
    <property type="component" value="Unassembled WGS sequence"/>
</dbReference>
<feature type="compositionally biased region" description="Low complexity" evidence="1">
    <location>
        <begin position="488"/>
        <end position="508"/>
    </location>
</feature>
<feature type="compositionally biased region" description="Low complexity" evidence="1">
    <location>
        <begin position="517"/>
        <end position="528"/>
    </location>
</feature>
<evidence type="ECO:0000313" key="4">
    <source>
        <dbReference type="Proteomes" id="UP001237642"/>
    </source>
</evidence>
<feature type="compositionally biased region" description="Polar residues" evidence="1">
    <location>
        <begin position="648"/>
        <end position="660"/>
    </location>
</feature>
<evidence type="ECO:0000256" key="1">
    <source>
        <dbReference type="SAM" id="MobiDB-lite"/>
    </source>
</evidence>
<feature type="compositionally biased region" description="Basic residues" evidence="1">
    <location>
        <begin position="693"/>
        <end position="703"/>
    </location>
</feature>
<feature type="compositionally biased region" description="Polar residues" evidence="1">
    <location>
        <begin position="279"/>
        <end position="294"/>
    </location>
</feature>
<feature type="region of interest" description="Disordered" evidence="1">
    <location>
        <begin position="404"/>
        <end position="427"/>
    </location>
</feature>
<reference evidence="3" key="1">
    <citation type="submission" date="2023-02" db="EMBL/GenBank/DDBJ databases">
        <title>Genome of toxic invasive species Heracleum sosnowskyi carries increased number of genes despite the absence of recent whole-genome duplications.</title>
        <authorList>
            <person name="Schelkunov M."/>
            <person name="Shtratnikova V."/>
            <person name="Makarenko M."/>
            <person name="Klepikova A."/>
            <person name="Omelchenko D."/>
            <person name="Novikova G."/>
            <person name="Obukhova E."/>
            <person name="Bogdanov V."/>
            <person name="Penin A."/>
            <person name="Logacheva M."/>
        </authorList>
    </citation>
    <scope>NUCLEOTIDE SEQUENCE</scope>
    <source>
        <strain evidence="3">Hsosn_3</strain>
        <tissue evidence="3">Leaf</tissue>
    </source>
</reference>
<dbReference type="SUPFAM" id="SSF46565">
    <property type="entry name" value="Chaperone J-domain"/>
    <property type="match status" value="1"/>
</dbReference>
<comment type="caution">
    <text evidence="3">The sequence shown here is derived from an EMBL/GenBank/DDBJ whole genome shotgun (WGS) entry which is preliminary data.</text>
</comment>
<feature type="compositionally biased region" description="Polar residues" evidence="1">
    <location>
        <begin position="345"/>
        <end position="368"/>
    </location>
</feature>
<feature type="region of interest" description="Disordered" evidence="1">
    <location>
        <begin position="277"/>
        <end position="369"/>
    </location>
</feature>
<dbReference type="Pfam" id="PF00226">
    <property type="entry name" value="DnaJ"/>
    <property type="match status" value="1"/>
</dbReference>
<keyword evidence="4" id="KW-1185">Reference proteome</keyword>
<name>A0AAD8IJC9_9APIA</name>
<dbReference type="Pfam" id="PF23551">
    <property type="entry name" value="Zn_ribbon_20"/>
    <property type="match status" value="1"/>
</dbReference>
<evidence type="ECO:0000259" key="2">
    <source>
        <dbReference type="PROSITE" id="PS50076"/>
    </source>
</evidence>
<dbReference type="SMART" id="SM00271">
    <property type="entry name" value="DnaJ"/>
    <property type="match status" value="1"/>
</dbReference>
<evidence type="ECO:0000313" key="3">
    <source>
        <dbReference type="EMBL" id="KAK1386258.1"/>
    </source>
</evidence>
<dbReference type="PANTHER" id="PTHR45496">
    <property type="entry name" value="CHAPERONE DNAJ-DOMAIN SUPERFAMILY PROTEIN"/>
    <property type="match status" value="1"/>
</dbReference>
<dbReference type="InterPro" id="IPR056988">
    <property type="entry name" value="Zn_ribbon_pln"/>
</dbReference>
<reference evidence="3" key="2">
    <citation type="submission" date="2023-05" db="EMBL/GenBank/DDBJ databases">
        <authorList>
            <person name="Schelkunov M.I."/>
        </authorList>
    </citation>
    <scope>NUCLEOTIDE SEQUENCE</scope>
    <source>
        <strain evidence="3">Hsosn_3</strain>
        <tissue evidence="3">Leaf</tissue>
    </source>
</reference>
<sequence>MHPYNLNPRPDSLQYLQIAENLLKNHNLIGTKSYVLKAQESDPNSKSADQILAIVNTLVAGDKQISGNTLDWYSILQLAPRTRDSEIIASHYKRLEILLNPNQNKYAHAERAYKLVTEAYSVLSNPSRKFQFDNEYGNSKATHFNFIQTRFEGSQMQQNNELIGGGSDGTSAHFEGLEMHQGWNQLIGGSSEGSSGHFEGLEMQQGRNQQIGGGSDGSRGHFKGTEMQQGRNMQIGGSSVHFDFMQDASGRELHQTAPVQFVQQQQEVFGQQAIPQKDGQISTSQLHCSNQGKQPQPLVRPQGQPQLVRPQAQQQLVRPQPQQPLLRPQQSQPRILQPQPHQPTHWAQSDPHSQLNKPQTGSREQSTRPLHWAQHVPQQLPPLSQPQTHSWMQQALPRPHIQQTLIKPRPPPESREQSRQPLGSSQQVPWLPLESREQPQQPLHSPQWVPWHLPQSQEEPQQPLCSSQLVPQVPPLPQPQPWMQESLPSPQIQTPSPEPQSQPEKTPPVSGERVNNGEHFNFGENGDNANTHDNDVSLEEPASFWTACPYCYYMYEYAGIYEECTLRCQNCRKAFHAARIEAPPAVTDGEDAYSCWGSFPFGVSMSYLDKRKAEASNWQPFSKMYAVPRGGNTSASPQGGTECALPQAGNTSKPRNTKNSGPRIYIDDEEEDIFDDMSPNDESKDDEDWCYPPKKKKARRYTRKGSTAKTVKQHK</sequence>
<feature type="compositionally biased region" description="Low complexity" evidence="1">
    <location>
        <begin position="302"/>
        <end position="339"/>
    </location>
</feature>
<dbReference type="Gene3D" id="1.10.287.110">
    <property type="entry name" value="DnaJ domain"/>
    <property type="match status" value="1"/>
</dbReference>
<proteinExistence type="predicted"/>
<protein>
    <recommendedName>
        <fullName evidence="2">J domain-containing protein</fullName>
    </recommendedName>
</protein>
<feature type="compositionally biased region" description="Polar residues" evidence="1">
    <location>
        <begin position="704"/>
        <end position="715"/>
    </location>
</feature>
<dbReference type="EMBL" id="JAUIZM010000005">
    <property type="protein sequence ID" value="KAK1386258.1"/>
    <property type="molecule type" value="Genomic_DNA"/>
</dbReference>
<dbReference type="CDD" id="cd06257">
    <property type="entry name" value="DnaJ"/>
    <property type="match status" value="1"/>
</dbReference>